<dbReference type="Proteomes" id="UP001066276">
    <property type="component" value="Chromosome 7"/>
</dbReference>
<dbReference type="EMBL" id="JANPWB010000011">
    <property type="protein sequence ID" value="KAJ1125112.1"/>
    <property type="molecule type" value="Genomic_DNA"/>
</dbReference>
<proteinExistence type="predicted"/>
<protein>
    <submittedName>
        <fullName evidence="2">Uncharacterized protein</fullName>
    </submittedName>
</protein>
<feature type="compositionally biased region" description="Basic and acidic residues" evidence="1">
    <location>
        <begin position="58"/>
        <end position="71"/>
    </location>
</feature>
<feature type="region of interest" description="Disordered" evidence="1">
    <location>
        <begin position="1"/>
        <end position="71"/>
    </location>
</feature>
<evidence type="ECO:0000313" key="2">
    <source>
        <dbReference type="EMBL" id="KAJ1125112.1"/>
    </source>
</evidence>
<sequence>MDMGLSHSSEVDRPRVWKEAAGQGQPESPLLLAPGDPGEDSNGGMVDWGKVEEDLEKEEEKQDHKKEKPPG</sequence>
<name>A0AAV7P9Y4_PLEWA</name>
<reference evidence="2" key="1">
    <citation type="journal article" date="2022" name="bioRxiv">
        <title>Sequencing and chromosome-scale assembly of the giantPleurodeles waltlgenome.</title>
        <authorList>
            <person name="Brown T."/>
            <person name="Elewa A."/>
            <person name="Iarovenko S."/>
            <person name="Subramanian E."/>
            <person name="Araus A.J."/>
            <person name="Petzold A."/>
            <person name="Susuki M."/>
            <person name="Suzuki K.-i.T."/>
            <person name="Hayashi T."/>
            <person name="Toyoda A."/>
            <person name="Oliveira C."/>
            <person name="Osipova E."/>
            <person name="Leigh N.D."/>
            <person name="Simon A."/>
            <person name="Yun M.H."/>
        </authorList>
    </citation>
    <scope>NUCLEOTIDE SEQUENCE</scope>
    <source>
        <strain evidence="2">20211129_DDA</strain>
        <tissue evidence="2">Liver</tissue>
    </source>
</reference>
<dbReference type="EMBL" id="JANPWB010000011">
    <property type="protein sequence ID" value="KAJ1125113.1"/>
    <property type="molecule type" value="Genomic_DNA"/>
</dbReference>
<evidence type="ECO:0000313" key="4">
    <source>
        <dbReference type="Proteomes" id="UP001066276"/>
    </source>
</evidence>
<evidence type="ECO:0000313" key="3">
    <source>
        <dbReference type="EMBL" id="KAJ1125113.1"/>
    </source>
</evidence>
<evidence type="ECO:0000256" key="1">
    <source>
        <dbReference type="SAM" id="MobiDB-lite"/>
    </source>
</evidence>
<dbReference type="AlphaFoldDB" id="A0AAV7P9Y4"/>
<organism evidence="2 4">
    <name type="scientific">Pleurodeles waltl</name>
    <name type="common">Iberian ribbed newt</name>
    <dbReference type="NCBI Taxonomy" id="8319"/>
    <lineage>
        <taxon>Eukaryota</taxon>
        <taxon>Metazoa</taxon>
        <taxon>Chordata</taxon>
        <taxon>Craniata</taxon>
        <taxon>Vertebrata</taxon>
        <taxon>Euteleostomi</taxon>
        <taxon>Amphibia</taxon>
        <taxon>Batrachia</taxon>
        <taxon>Caudata</taxon>
        <taxon>Salamandroidea</taxon>
        <taxon>Salamandridae</taxon>
        <taxon>Pleurodelinae</taxon>
        <taxon>Pleurodeles</taxon>
    </lineage>
</organism>
<gene>
    <name evidence="2" type="ORF">NDU88_003550</name>
    <name evidence="3" type="ORF">NDU88_003551</name>
</gene>
<accession>A0AAV7P9Y4</accession>
<keyword evidence="4" id="KW-1185">Reference proteome</keyword>
<feature type="compositionally biased region" description="Basic and acidic residues" evidence="1">
    <location>
        <begin position="9"/>
        <end position="18"/>
    </location>
</feature>
<comment type="caution">
    <text evidence="2">The sequence shown here is derived from an EMBL/GenBank/DDBJ whole genome shotgun (WGS) entry which is preliminary data.</text>
</comment>